<proteinExistence type="predicted"/>
<dbReference type="EMBL" id="BMNE01000002">
    <property type="protein sequence ID" value="GGN77472.1"/>
    <property type="molecule type" value="Genomic_DNA"/>
</dbReference>
<dbReference type="Pfam" id="PF11611">
    <property type="entry name" value="DUF4352"/>
    <property type="match status" value="1"/>
</dbReference>
<keyword evidence="1" id="KW-0732">Signal</keyword>
<protein>
    <recommendedName>
        <fullName evidence="3">DUF4352 domain-containing protein</fullName>
    </recommendedName>
</protein>
<name>A0ABQ2KEY5_9NOCA</name>
<dbReference type="RefSeq" id="WP_229739717.1">
    <property type="nucleotide sequence ID" value="NZ_BMNE01000002.1"/>
</dbReference>
<organism evidence="4 5">
    <name type="scientific">Nocardia rhizosphaerihabitans</name>
    <dbReference type="NCBI Taxonomy" id="1691570"/>
    <lineage>
        <taxon>Bacteria</taxon>
        <taxon>Bacillati</taxon>
        <taxon>Actinomycetota</taxon>
        <taxon>Actinomycetes</taxon>
        <taxon>Mycobacteriales</taxon>
        <taxon>Nocardiaceae</taxon>
        <taxon>Nocardia</taxon>
    </lineage>
</organism>
<accession>A0ABQ2KEY5</accession>
<gene>
    <name evidence="4" type="ORF">GCM10011610_23960</name>
</gene>
<feature type="domain" description="DUF4352" evidence="3">
    <location>
        <begin position="7"/>
        <end position="87"/>
    </location>
</feature>
<evidence type="ECO:0000313" key="4">
    <source>
        <dbReference type="EMBL" id="GGN77472.1"/>
    </source>
</evidence>
<sequence length="99" mass="10746">MAETAAGSTVRDGKFEFVVTAVDPPVKVVGDNPYLQKTAQGEYIQVHLTVTNISNKAKSYWSDNQKLIDDKGREFDNDTMAGINVNDGTAPPAADRTND</sequence>
<dbReference type="InterPro" id="IPR029050">
    <property type="entry name" value="Immunoprotect_excell_Ig-like"/>
</dbReference>
<keyword evidence="5" id="KW-1185">Reference proteome</keyword>
<evidence type="ECO:0000259" key="3">
    <source>
        <dbReference type="Pfam" id="PF11611"/>
    </source>
</evidence>
<evidence type="ECO:0000256" key="2">
    <source>
        <dbReference type="SAM" id="MobiDB-lite"/>
    </source>
</evidence>
<evidence type="ECO:0000256" key="1">
    <source>
        <dbReference type="ARBA" id="ARBA00022729"/>
    </source>
</evidence>
<feature type="region of interest" description="Disordered" evidence="2">
    <location>
        <begin position="79"/>
        <end position="99"/>
    </location>
</feature>
<evidence type="ECO:0000313" key="5">
    <source>
        <dbReference type="Proteomes" id="UP000658127"/>
    </source>
</evidence>
<comment type="caution">
    <text evidence="4">The sequence shown here is derived from an EMBL/GenBank/DDBJ whole genome shotgun (WGS) entry which is preliminary data.</text>
</comment>
<reference evidence="5" key="1">
    <citation type="journal article" date="2019" name="Int. J. Syst. Evol. Microbiol.">
        <title>The Global Catalogue of Microorganisms (GCM) 10K type strain sequencing project: providing services to taxonomists for standard genome sequencing and annotation.</title>
        <authorList>
            <consortium name="The Broad Institute Genomics Platform"/>
            <consortium name="The Broad Institute Genome Sequencing Center for Infectious Disease"/>
            <person name="Wu L."/>
            <person name="Ma J."/>
        </authorList>
    </citation>
    <scope>NUCLEOTIDE SEQUENCE [LARGE SCALE GENOMIC DNA]</scope>
    <source>
        <strain evidence="5">CGMCC 4.7329</strain>
    </source>
</reference>
<dbReference type="Proteomes" id="UP000658127">
    <property type="component" value="Unassembled WGS sequence"/>
</dbReference>
<dbReference type="InterPro" id="IPR029051">
    <property type="entry name" value="DUF4352"/>
</dbReference>
<dbReference type="Gene3D" id="2.60.40.1240">
    <property type="match status" value="1"/>
</dbReference>